<dbReference type="RefSeq" id="WP_012353263.1">
    <property type="nucleotide sequence ID" value="NC_010528.1"/>
</dbReference>
<dbReference type="Gene3D" id="2.40.128.200">
    <property type="match status" value="1"/>
</dbReference>
<keyword evidence="8" id="KW-1185">Reference proteome</keyword>
<dbReference type="InterPro" id="IPR018660">
    <property type="entry name" value="MliC"/>
</dbReference>
<dbReference type="GeneID" id="29761606"/>
<dbReference type="KEGG" id="cti:RALTA_A2012"/>
<dbReference type="SUPFAM" id="SSF141488">
    <property type="entry name" value="YdhA-like"/>
    <property type="match status" value="1"/>
</dbReference>
<dbReference type="EMBL" id="CU633749">
    <property type="protein sequence ID" value="CAQ69953.1"/>
    <property type="molecule type" value="Genomic_DNA"/>
</dbReference>
<keyword evidence="2" id="KW-0472">Membrane</keyword>
<feature type="signal peptide" evidence="5">
    <location>
        <begin position="1"/>
        <end position="30"/>
    </location>
</feature>
<evidence type="ECO:0000259" key="6">
    <source>
        <dbReference type="Pfam" id="PF09864"/>
    </source>
</evidence>
<evidence type="ECO:0000256" key="3">
    <source>
        <dbReference type="ARBA" id="ARBA00023139"/>
    </source>
</evidence>
<dbReference type="Pfam" id="PF09864">
    <property type="entry name" value="MliC"/>
    <property type="match status" value="1"/>
</dbReference>
<keyword evidence="4 7" id="KW-0449">Lipoprotein</keyword>
<feature type="domain" description="C-type lysozyme inhibitor" evidence="6">
    <location>
        <begin position="49"/>
        <end position="115"/>
    </location>
</feature>
<name>B3R1V6_CUPTR</name>
<gene>
    <name evidence="7" type="ordered locus">RALTA_A2012</name>
</gene>
<accession>B3R1V6</accession>
<evidence type="ECO:0000256" key="4">
    <source>
        <dbReference type="ARBA" id="ARBA00023288"/>
    </source>
</evidence>
<dbReference type="eggNOG" id="COG3895">
    <property type="taxonomic scope" value="Bacteria"/>
</dbReference>
<dbReference type="Proteomes" id="UP000001692">
    <property type="component" value="Chromosome 1"/>
</dbReference>
<dbReference type="AlphaFoldDB" id="B3R1V6"/>
<dbReference type="BioCyc" id="CTAI977880:RALTA_RS09760-MONOMER"/>
<evidence type="ECO:0000256" key="1">
    <source>
        <dbReference type="ARBA" id="ARBA00022729"/>
    </source>
</evidence>
<proteinExistence type="predicted"/>
<keyword evidence="1 5" id="KW-0732">Signal</keyword>
<protein>
    <submittedName>
        <fullName evidence="7">Lipoprotein</fullName>
    </submittedName>
</protein>
<organism evidence="7 8">
    <name type="scientific">Cupriavidus taiwanensis (strain DSM 17343 / BCRC 17206 / CCUG 44338 / CIP 107171 / LMG 19424 / R1)</name>
    <name type="common">Ralstonia taiwanensis (strain LMG 19424)</name>
    <dbReference type="NCBI Taxonomy" id="977880"/>
    <lineage>
        <taxon>Bacteria</taxon>
        <taxon>Pseudomonadati</taxon>
        <taxon>Pseudomonadota</taxon>
        <taxon>Betaproteobacteria</taxon>
        <taxon>Burkholderiales</taxon>
        <taxon>Burkholderiaceae</taxon>
        <taxon>Cupriavidus</taxon>
    </lineage>
</organism>
<feature type="chain" id="PRO_5002796057" evidence="5">
    <location>
        <begin position="31"/>
        <end position="128"/>
    </location>
</feature>
<dbReference type="InterPro" id="IPR036328">
    <property type="entry name" value="MliC_sf"/>
</dbReference>
<sequence>MPDRPMLSRLPIVALLAALAALCASAPAQAARAPGIDGVRFPEVRTVRYQCDGGKALTVRYFNSPDNQAAVFRIEGKPVLAVSTVSASGARYVGGRYEWWTKGESGTLRDLMQAENAPPALANCHAAP</sequence>
<dbReference type="HOGENOM" id="CLU_151151_0_0_4"/>
<evidence type="ECO:0000313" key="8">
    <source>
        <dbReference type="Proteomes" id="UP000001692"/>
    </source>
</evidence>
<evidence type="ECO:0000313" key="7">
    <source>
        <dbReference type="EMBL" id="CAQ69953.1"/>
    </source>
</evidence>
<reference evidence="7 8" key="1">
    <citation type="journal article" date="2008" name="Genome Res.">
        <title>Genome sequence of the beta-rhizobium Cupriavidus taiwanensis and comparative genomics of rhizobia.</title>
        <authorList>
            <person name="Amadou C."/>
            <person name="Pascal G."/>
            <person name="Mangenot S."/>
            <person name="Glew M."/>
            <person name="Bontemps C."/>
            <person name="Capela D."/>
            <person name="Carrere S."/>
            <person name="Cruveiller S."/>
            <person name="Dossat C."/>
            <person name="Lajus A."/>
            <person name="Marchetti M."/>
            <person name="Poinsot V."/>
            <person name="Rouy Z."/>
            <person name="Servin B."/>
            <person name="Saad M."/>
            <person name="Schenowitz C."/>
            <person name="Barbe V."/>
            <person name="Batut J."/>
            <person name="Medigue C."/>
            <person name="Masson-Boivin C."/>
        </authorList>
    </citation>
    <scope>NUCLEOTIDE SEQUENCE [LARGE SCALE GENOMIC DNA]</scope>
    <source>
        <strain evidence="8">DSM 17343 / BCRC 17206 / CCUG 44338 / CIP 107171 / LMG 19424 / R1</strain>
    </source>
</reference>
<evidence type="ECO:0000256" key="5">
    <source>
        <dbReference type="SAM" id="SignalP"/>
    </source>
</evidence>
<evidence type="ECO:0000256" key="2">
    <source>
        <dbReference type="ARBA" id="ARBA00023136"/>
    </source>
</evidence>
<keyword evidence="3" id="KW-0564">Palmitate</keyword>